<gene>
    <name evidence="3" type="ORF">A1O1_00995</name>
</gene>
<feature type="region of interest" description="Disordered" evidence="1">
    <location>
        <begin position="120"/>
        <end position="151"/>
    </location>
</feature>
<dbReference type="EMBL" id="AMWN01000001">
    <property type="protein sequence ID" value="EXJ95870.1"/>
    <property type="molecule type" value="Genomic_DNA"/>
</dbReference>
<evidence type="ECO:0000313" key="4">
    <source>
        <dbReference type="Proteomes" id="UP000019484"/>
    </source>
</evidence>
<evidence type="ECO:0000256" key="1">
    <source>
        <dbReference type="SAM" id="MobiDB-lite"/>
    </source>
</evidence>
<dbReference type="OrthoDB" id="2322499at2759"/>
<evidence type="ECO:0000259" key="2">
    <source>
        <dbReference type="Pfam" id="PF25422"/>
    </source>
</evidence>
<name>W9Z1R5_9EURO</name>
<keyword evidence="4" id="KW-1185">Reference proteome</keyword>
<dbReference type="Pfam" id="PF25422">
    <property type="entry name" value="DUF7892"/>
    <property type="match status" value="1"/>
</dbReference>
<feature type="region of interest" description="Disordered" evidence="1">
    <location>
        <begin position="1"/>
        <end position="52"/>
    </location>
</feature>
<accession>W9Z1R5</accession>
<dbReference type="RefSeq" id="XP_007720099.1">
    <property type="nucleotide sequence ID" value="XM_007721909.1"/>
</dbReference>
<dbReference type="eggNOG" id="ENOG502SAM6">
    <property type="taxonomic scope" value="Eukaryota"/>
</dbReference>
<dbReference type="HOGENOM" id="CLU_327325_0_0_1"/>
<sequence length="876" mass="98873">MDAPAPSVRRNGKGKRRYERGPFIRVGSPFINTDSTSYETASPKASEPSSFVSQLSASTRQALDASIRDRALSPGSPTVASRSPTPANALTFVISTTGDFKAGQRGGVRQSDHQSLLSVEAAEPTAKRPRLDIPIPPDQKPTLRPSRPLANSDQVHSDVWQTVFGYCEPKLLLEAKTINSAFYRLLSDRSAIWKASRQNHFGADMPDCPQGLTEQQYVDLLAGRGCQSGTCPNENTARVFWTFQVRLCAKCFKERTMRADELPLQRKHNIPLWKDGNSEEARVQLWELLPMARSDGRRYMRPRSVDESTNDWAASSNTHHFAFLKSSYADLEASYLDLVSRSSTDNHAIQEWAKGIHKQTMAFMAEVKATETWYMSLSTPDKDLQQVRIDFFEARAAQLSPPMNSQILWNMAAFRRVVRVPQAPSERSWNTLRAKIIPYQEQAEQVEKFKTTMANRGLSRLCPSVRLFQKLHDHRSGHKQPRPLQSEQTFVLRLGDAQFAGCVEDKVADADLLLLCLKRVYEAYEQLKATGDCPNGLNFDGTTGPYVLTLDDARMIVTEILMEKISPRSQRGEVVFRGLKCRGCRRSDFVKTWAFTGAFEHMLEAHAQQVGEGLEFWRFAVPYGTWKPLEDGREPFHFPWYTVPWPRCLPLVPAHHNTRELDPWHPDSTESYARLAVRTTASAFEGRQPQGNGISATDFTGNLVFAARSLRGVWLDGACQMKIALKYAVDRYASALATEAPLSMFRASFESVREANPAIDLRFRCGVCVGDEDIIQSAKHVKYRVAIEILLTHWEEKHQRGEASWSQSLMCLPSDSEVMEQIAAADESLQQEKELAKARTAELPKNVRKRPKLKANVVMQTRSANEALRELFPRRD</sequence>
<evidence type="ECO:0000313" key="3">
    <source>
        <dbReference type="EMBL" id="EXJ95870.1"/>
    </source>
</evidence>
<feature type="compositionally biased region" description="Polar residues" evidence="1">
    <location>
        <begin position="30"/>
        <end position="40"/>
    </location>
</feature>
<dbReference type="STRING" id="1182541.W9Z1R5"/>
<dbReference type="InterPro" id="IPR057214">
    <property type="entry name" value="DUF7892"/>
</dbReference>
<dbReference type="AlphaFoldDB" id="W9Z1R5"/>
<dbReference type="GeneID" id="19155898"/>
<feature type="domain" description="DUF7892" evidence="2">
    <location>
        <begin position="717"/>
        <end position="827"/>
    </location>
</feature>
<protein>
    <recommendedName>
        <fullName evidence="2">DUF7892 domain-containing protein</fullName>
    </recommendedName>
</protein>
<comment type="caution">
    <text evidence="3">The sequence shown here is derived from an EMBL/GenBank/DDBJ whole genome shotgun (WGS) entry which is preliminary data.</text>
</comment>
<reference evidence="3 4" key="1">
    <citation type="submission" date="2013-03" db="EMBL/GenBank/DDBJ databases">
        <title>The Genome Sequence of Capronia coronata CBS 617.96.</title>
        <authorList>
            <consortium name="The Broad Institute Genomics Platform"/>
            <person name="Cuomo C."/>
            <person name="de Hoog S."/>
            <person name="Gorbushina A."/>
            <person name="Walker B."/>
            <person name="Young S.K."/>
            <person name="Zeng Q."/>
            <person name="Gargeya S."/>
            <person name="Fitzgerald M."/>
            <person name="Haas B."/>
            <person name="Abouelleil A."/>
            <person name="Allen A.W."/>
            <person name="Alvarado L."/>
            <person name="Arachchi H.M."/>
            <person name="Berlin A.M."/>
            <person name="Chapman S.B."/>
            <person name="Gainer-Dewar J."/>
            <person name="Goldberg J."/>
            <person name="Griggs A."/>
            <person name="Gujja S."/>
            <person name="Hansen M."/>
            <person name="Howarth C."/>
            <person name="Imamovic A."/>
            <person name="Ireland A."/>
            <person name="Larimer J."/>
            <person name="McCowan C."/>
            <person name="Murphy C."/>
            <person name="Pearson M."/>
            <person name="Poon T.W."/>
            <person name="Priest M."/>
            <person name="Roberts A."/>
            <person name="Saif S."/>
            <person name="Shea T."/>
            <person name="Sisk P."/>
            <person name="Sykes S."/>
            <person name="Wortman J."/>
            <person name="Nusbaum C."/>
            <person name="Birren B."/>
        </authorList>
    </citation>
    <scope>NUCLEOTIDE SEQUENCE [LARGE SCALE GENOMIC DNA]</scope>
    <source>
        <strain evidence="3 4">CBS 617.96</strain>
    </source>
</reference>
<proteinExistence type="predicted"/>
<dbReference type="Proteomes" id="UP000019484">
    <property type="component" value="Unassembled WGS sequence"/>
</dbReference>
<organism evidence="3 4">
    <name type="scientific">Capronia coronata CBS 617.96</name>
    <dbReference type="NCBI Taxonomy" id="1182541"/>
    <lineage>
        <taxon>Eukaryota</taxon>
        <taxon>Fungi</taxon>
        <taxon>Dikarya</taxon>
        <taxon>Ascomycota</taxon>
        <taxon>Pezizomycotina</taxon>
        <taxon>Eurotiomycetes</taxon>
        <taxon>Chaetothyriomycetidae</taxon>
        <taxon>Chaetothyriales</taxon>
        <taxon>Herpotrichiellaceae</taxon>
        <taxon>Capronia</taxon>
    </lineage>
</organism>